<dbReference type="InterPro" id="IPR000467">
    <property type="entry name" value="G_patch_dom"/>
</dbReference>
<evidence type="ECO:0000259" key="4">
    <source>
        <dbReference type="PROSITE" id="PS50174"/>
    </source>
</evidence>
<feature type="compositionally biased region" description="Basic and acidic residues" evidence="2">
    <location>
        <begin position="562"/>
        <end position="573"/>
    </location>
</feature>
<evidence type="ECO:0000313" key="5">
    <source>
        <dbReference type="EMBL" id="CAG9787887.1"/>
    </source>
</evidence>
<feature type="compositionally biased region" description="Basic and acidic residues" evidence="2">
    <location>
        <begin position="227"/>
        <end position="243"/>
    </location>
</feature>
<dbReference type="Pfam" id="PF00035">
    <property type="entry name" value="dsrm"/>
    <property type="match status" value="1"/>
</dbReference>
<feature type="compositionally biased region" description="Basic and acidic residues" evidence="2">
    <location>
        <begin position="10"/>
        <end position="28"/>
    </location>
</feature>
<dbReference type="EMBL" id="OU893349">
    <property type="protein sequence ID" value="CAG9787887.1"/>
    <property type="molecule type" value="Genomic_DNA"/>
</dbReference>
<feature type="region of interest" description="Disordered" evidence="2">
    <location>
        <begin position="525"/>
        <end position="591"/>
    </location>
</feature>
<dbReference type="Pfam" id="PF01585">
    <property type="entry name" value="G-patch"/>
    <property type="match status" value="1"/>
</dbReference>
<accession>A0A9N9R1X9</accession>
<feature type="compositionally biased region" description="Basic residues" evidence="2">
    <location>
        <begin position="89"/>
        <end position="101"/>
    </location>
</feature>
<reference evidence="5" key="2">
    <citation type="submission" date="2022-10" db="EMBL/GenBank/DDBJ databases">
        <authorList>
            <consortium name="ENA_rothamsted_submissions"/>
            <consortium name="culmorum"/>
            <person name="King R."/>
        </authorList>
    </citation>
    <scope>NUCLEOTIDE SEQUENCE</scope>
</reference>
<feature type="region of interest" description="Disordered" evidence="2">
    <location>
        <begin position="738"/>
        <end position="766"/>
    </location>
</feature>
<evidence type="ECO:0000313" key="6">
    <source>
        <dbReference type="Proteomes" id="UP001153714"/>
    </source>
</evidence>
<gene>
    <name evidence="5" type="ORF">DIATSA_LOCUS5734</name>
</gene>
<feature type="compositionally biased region" description="Basic and acidic residues" evidence="2">
    <location>
        <begin position="277"/>
        <end position="290"/>
    </location>
</feature>
<dbReference type="PROSITE" id="PS50137">
    <property type="entry name" value="DS_RBD"/>
    <property type="match status" value="1"/>
</dbReference>
<dbReference type="PROSITE" id="PS50174">
    <property type="entry name" value="G_PATCH"/>
    <property type="match status" value="1"/>
</dbReference>
<feature type="compositionally biased region" description="Basic and acidic residues" evidence="2">
    <location>
        <begin position="297"/>
        <end position="318"/>
    </location>
</feature>
<keyword evidence="1" id="KW-0694">RNA-binding</keyword>
<dbReference type="OrthoDB" id="786951at2759"/>
<dbReference type="CDD" id="cd19870">
    <property type="entry name" value="DSRM_SON-like"/>
    <property type="match status" value="1"/>
</dbReference>
<dbReference type="InterPro" id="IPR032922">
    <property type="entry name" value="SON"/>
</dbReference>
<dbReference type="Proteomes" id="UP001153714">
    <property type="component" value="Chromosome 18"/>
</dbReference>
<dbReference type="GO" id="GO:0048024">
    <property type="term" value="P:regulation of mRNA splicing, via spliceosome"/>
    <property type="evidence" value="ECO:0007669"/>
    <property type="project" value="TreeGrafter"/>
</dbReference>
<feature type="region of interest" description="Disordered" evidence="2">
    <location>
        <begin position="1"/>
        <end position="164"/>
    </location>
</feature>
<evidence type="ECO:0000256" key="2">
    <source>
        <dbReference type="SAM" id="MobiDB-lite"/>
    </source>
</evidence>
<dbReference type="Gene3D" id="3.30.160.20">
    <property type="match status" value="1"/>
</dbReference>
<dbReference type="PANTHER" id="PTHR46528">
    <property type="entry name" value="PROTEIN SON"/>
    <property type="match status" value="1"/>
</dbReference>
<dbReference type="InterPro" id="IPR014720">
    <property type="entry name" value="dsRBD_dom"/>
</dbReference>
<feature type="compositionally biased region" description="Basic and acidic residues" evidence="2">
    <location>
        <begin position="121"/>
        <end position="158"/>
    </location>
</feature>
<dbReference type="SMART" id="SM00358">
    <property type="entry name" value="DSRM"/>
    <property type="match status" value="1"/>
</dbReference>
<feature type="region of interest" description="Disordered" evidence="2">
    <location>
        <begin position="227"/>
        <end position="396"/>
    </location>
</feature>
<sequence length="842" mass="93417">MTSLINKIELLIKREKTTPEKKPKDDSTKSSSEILSELFGAFNADPPKIEDISSKKSKKSKRKHKKEKKKRSRSSSSSSTDSDSSDYSHKRKKRKKSKSKKRRDDLTPTYHRSQTPILIKPDPEPKVKSEKLNPKKETVKKPKEETTSHIKKEVKSEPNNEQACIKSENSDFIDASLIPMPESPTHKLDESDLRYKLDNKKNDDNDKAKGKIQIKNLKFSAVFEETVKKAEEEARKKAEKYEEGEYTDSSSESVKEVVDNAQFPKSSDLGGILKQQVSEEIKTPEEDKSSSKKTSSKHVESSHKSSRKERDKSKERGTNKSHKRSRSKSRRSRSRSASRRHRSSRDLDPRRRSRSRHRSRSRRRSRSRGRPRHPSPRHRERERIRRSRSPTGVKLADSEKKRLLEVARRNAINMLKNGAVPAGAAALPPHTRSQVMAAIQSGGKSVDELTDFCKHLSKKEALGELSSVSSNDEDMSENEDTIAFHHPFLVKEKAPIVMNIRGGAPLPIKTTTAVVNKEELRLQFPVSSGSQHREKASEWVPVSPPKKDMQVAKLNSTNTKPTKTETPAEKPKEPLALPAPPPKNAPAYLTGFTSGSQLTSVPAALPAPGPQAYPPGVDPPTIDVGAIVSQKIAMIRKEQEDNELCSTRGFGWSSTSTLGEFTGSTGAQILTPRELASGTQAWAKKDQLVKAAPVEGGMGMHLLQKMGWTPGQGLGKEGTGTLQPLLLEVKLDTRGLQAKEEVSSRMNKGIKNQRQGRSRGPAPLVAGGKHPVSLLGEYCSKQKLGPPEYNLCFECGPDHKKNFLFKVKVAGVEYQPAVASANKKQAKADAAQLALQKLGILS</sequence>
<name>A0A9N9R1X9_9NEOP</name>
<dbReference type="GO" id="GO:0003723">
    <property type="term" value="F:RNA binding"/>
    <property type="evidence" value="ECO:0007669"/>
    <property type="project" value="UniProtKB-UniRule"/>
</dbReference>
<dbReference type="SMART" id="SM00443">
    <property type="entry name" value="G_patch"/>
    <property type="match status" value="1"/>
</dbReference>
<dbReference type="PANTHER" id="PTHR46528:SF1">
    <property type="entry name" value="PROTEIN SON"/>
    <property type="match status" value="1"/>
</dbReference>
<reference evidence="5" key="1">
    <citation type="submission" date="2021-12" db="EMBL/GenBank/DDBJ databases">
        <authorList>
            <person name="King R."/>
        </authorList>
    </citation>
    <scope>NUCLEOTIDE SEQUENCE</scope>
</reference>
<evidence type="ECO:0000259" key="3">
    <source>
        <dbReference type="PROSITE" id="PS50137"/>
    </source>
</evidence>
<feature type="compositionally biased region" description="Basic residues" evidence="2">
    <location>
        <begin position="319"/>
        <end position="343"/>
    </location>
</feature>
<feature type="compositionally biased region" description="Basic residues" evidence="2">
    <location>
        <begin position="351"/>
        <end position="376"/>
    </location>
</feature>
<feature type="domain" description="G-patch" evidence="4">
    <location>
        <begin position="695"/>
        <end position="741"/>
    </location>
</feature>
<dbReference type="SUPFAM" id="SSF54768">
    <property type="entry name" value="dsRNA-binding domain-like"/>
    <property type="match status" value="1"/>
</dbReference>
<evidence type="ECO:0008006" key="7">
    <source>
        <dbReference type="Google" id="ProtNLM"/>
    </source>
</evidence>
<dbReference type="AlphaFoldDB" id="A0A9N9R1X9"/>
<organism evidence="5 6">
    <name type="scientific">Diatraea saccharalis</name>
    <name type="common">sugarcane borer</name>
    <dbReference type="NCBI Taxonomy" id="40085"/>
    <lineage>
        <taxon>Eukaryota</taxon>
        <taxon>Metazoa</taxon>
        <taxon>Ecdysozoa</taxon>
        <taxon>Arthropoda</taxon>
        <taxon>Hexapoda</taxon>
        <taxon>Insecta</taxon>
        <taxon>Pterygota</taxon>
        <taxon>Neoptera</taxon>
        <taxon>Endopterygota</taxon>
        <taxon>Lepidoptera</taxon>
        <taxon>Glossata</taxon>
        <taxon>Ditrysia</taxon>
        <taxon>Pyraloidea</taxon>
        <taxon>Crambidae</taxon>
        <taxon>Crambinae</taxon>
        <taxon>Diatraea</taxon>
    </lineage>
</organism>
<keyword evidence="6" id="KW-1185">Reference proteome</keyword>
<feature type="compositionally biased region" description="Polar residues" evidence="2">
    <location>
        <begin position="744"/>
        <end position="755"/>
    </location>
</feature>
<proteinExistence type="predicted"/>
<protein>
    <recommendedName>
        <fullName evidence="7">Protein SON</fullName>
    </recommendedName>
</protein>
<evidence type="ECO:0000256" key="1">
    <source>
        <dbReference type="PROSITE-ProRule" id="PRU00266"/>
    </source>
</evidence>
<dbReference type="GO" id="GO:0051726">
    <property type="term" value="P:regulation of cell cycle"/>
    <property type="evidence" value="ECO:0007669"/>
    <property type="project" value="InterPro"/>
</dbReference>
<feature type="domain" description="DRBM" evidence="3">
    <location>
        <begin position="770"/>
        <end position="840"/>
    </location>
</feature>
<feature type="compositionally biased region" description="Basic residues" evidence="2">
    <location>
        <begin position="55"/>
        <end position="73"/>
    </location>
</feature>